<dbReference type="InterPro" id="IPR000086">
    <property type="entry name" value="NUDIX_hydrolase_dom"/>
</dbReference>
<sequence length="156" mass="17939">MNAPLPDARVGREKQNYDAQGARQVAVAIPINKETKQVLIITSSKYANVWVLPKGGWENDETQEEAAKRETYEEAGVLGDITGFIGNYMDYTFNGRPKSYFWVYELDVKQELPTWPEMRVRERRWCNFDEAMKALEFKPFMQQALLKSSIAPTPPS</sequence>
<dbReference type="PROSITE" id="PS00893">
    <property type="entry name" value="NUDIX_BOX"/>
    <property type="match status" value="1"/>
</dbReference>
<name>A0AAD7V3I3_9FUNG</name>
<evidence type="ECO:0000256" key="2">
    <source>
        <dbReference type="ARBA" id="ARBA00022723"/>
    </source>
</evidence>
<keyword evidence="3" id="KW-0378">Hydrolase</keyword>
<proteinExistence type="predicted"/>
<dbReference type="EMBL" id="JARTCD010000031">
    <property type="protein sequence ID" value="KAJ8657437.1"/>
    <property type="molecule type" value="Genomic_DNA"/>
</dbReference>
<comment type="caution">
    <text evidence="6">The sequence shown here is derived from an EMBL/GenBank/DDBJ whole genome shotgun (WGS) entry which is preliminary data.</text>
</comment>
<accession>A0AAD7V3I3</accession>
<dbReference type="GO" id="GO:0005634">
    <property type="term" value="C:nucleus"/>
    <property type="evidence" value="ECO:0007669"/>
    <property type="project" value="TreeGrafter"/>
</dbReference>
<dbReference type="InterPro" id="IPR047198">
    <property type="entry name" value="DDP-like_NUDIX"/>
</dbReference>
<dbReference type="GO" id="GO:0005737">
    <property type="term" value="C:cytoplasm"/>
    <property type="evidence" value="ECO:0007669"/>
    <property type="project" value="TreeGrafter"/>
</dbReference>
<dbReference type="GeneID" id="83214149"/>
<comment type="cofactor">
    <cofactor evidence="1">
        <name>Mg(2+)</name>
        <dbReference type="ChEBI" id="CHEBI:18420"/>
    </cofactor>
</comment>
<dbReference type="PANTHER" id="PTHR12629">
    <property type="entry name" value="DIPHOSPHOINOSITOL POLYPHOSPHATE PHOSPHOHYDROLASE"/>
    <property type="match status" value="1"/>
</dbReference>
<dbReference type="SUPFAM" id="SSF55811">
    <property type="entry name" value="Nudix"/>
    <property type="match status" value="1"/>
</dbReference>
<evidence type="ECO:0000313" key="7">
    <source>
        <dbReference type="Proteomes" id="UP001234581"/>
    </source>
</evidence>
<dbReference type="Proteomes" id="UP001234581">
    <property type="component" value="Unassembled WGS sequence"/>
</dbReference>
<evidence type="ECO:0000256" key="3">
    <source>
        <dbReference type="ARBA" id="ARBA00022801"/>
    </source>
</evidence>
<dbReference type="AlphaFoldDB" id="A0AAD7V3I3"/>
<protein>
    <recommendedName>
        <fullName evidence="5">Nudix hydrolase domain-containing protein</fullName>
    </recommendedName>
</protein>
<evidence type="ECO:0000256" key="1">
    <source>
        <dbReference type="ARBA" id="ARBA00001946"/>
    </source>
</evidence>
<dbReference type="Pfam" id="PF00293">
    <property type="entry name" value="NUDIX"/>
    <property type="match status" value="1"/>
</dbReference>
<keyword evidence="7" id="KW-1185">Reference proteome</keyword>
<evidence type="ECO:0000259" key="5">
    <source>
        <dbReference type="PROSITE" id="PS51462"/>
    </source>
</evidence>
<dbReference type="CDD" id="cd04666">
    <property type="entry name" value="NUDIX_DIPP2_like_Nudt4"/>
    <property type="match status" value="1"/>
</dbReference>
<feature type="domain" description="Nudix hydrolase" evidence="5">
    <location>
        <begin position="21"/>
        <end position="147"/>
    </location>
</feature>
<keyword evidence="4" id="KW-0460">Magnesium</keyword>
<dbReference type="Gene3D" id="3.90.79.10">
    <property type="entry name" value="Nucleoside Triphosphate Pyrophosphohydrolase"/>
    <property type="match status" value="1"/>
</dbReference>
<dbReference type="GO" id="GO:0046872">
    <property type="term" value="F:metal ion binding"/>
    <property type="evidence" value="ECO:0007669"/>
    <property type="project" value="UniProtKB-KW"/>
</dbReference>
<dbReference type="PROSITE" id="PS51462">
    <property type="entry name" value="NUDIX"/>
    <property type="match status" value="1"/>
</dbReference>
<dbReference type="InterPro" id="IPR020084">
    <property type="entry name" value="NUDIX_hydrolase_CS"/>
</dbReference>
<gene>
    <name evidence="6" type="ORF">O0I10_006739</name>
</gene>
<dbReference type="GO" id="GO:0016462">
    <property type="term" value="F:pyrophosphatase activity"/>
    <property type="evidence" value="ECO:0007669"/>
    <property type="project" value="InterPro"/>
</dbReference>
<evidence type="ECO:0000313" key="6">
    <source>
        <dbReference type="EMBL" id="KAJ8657437.1"/>
    </source>
</evidence>
<reference evidence="6 7" key="1">
    <citation type="submission" date="2023-03" db="EMBL/GenBank/DDBJ databases">
        <title>Genome sequence of Lichtheimia ornata CBS 291.66.</title>
        <authorList>
            <person name="Mohabir J.T."/>
            <person name="Shea T.P."/>
            <person name="Kurbessoian T."/>
            <person name="Berby B."/>
            <person name="Fontaine J."/>
            <person name="Livny J."/>
            <person name="Gnirke A."/>
            <person name="Stajich J.E."/>
            <person name="Cuomo C.A."/>
        </authorList>
    </citation>
    <scope>NUCLEOTIDE SEQUENCE [LARGE SCALE GENOMIC DNA]</scope>
    <source>
        <strain evidence="6">CBS 291.66</strain>
    </source>
</reference>
<dbReference type="RefSeq" id="XP_058342350.1">
    <property type="nucleotide sequence ID" value="XM_058486764.1"/>
</dbReference>
<dbReference type="PANTHER" id="PTHR12629:SF0">
    <property type="entry name" value="DIPHOSPHOINOSITOL-POLYPHOSPHATE DIPHOSPHATASE"/>
    <property type="match status" value="1"/>
</dbReference>
<keyword evidence="2" id="KW-0479">Metal-binding</keyword>
<evidence type="ECO:0000256" key="4">
    <source>
        <dbReference type="ARBA" id="ARBA00022842"/>
    </source>
</evidence>
<organism evidence="6 7">
    <name type="scientific">Lichtheimia ornata</name>
    <dbReference type="NCBI Taxonomy" id="688661"/>
    <lineage>
        <taxon>Eukaryota</taxon>
        <taxon>Fungi</taxon>
        <taxon>Fungi incertae sedis</taxon>
        <taxon>Mucoromycota</taxon>
        <taxon>Mucoromycotina</taxon>
        <taxon>Mucoromycetes</taxon>
        <taxon>Mucorales</taxon>
        <taxon>Lichtheimiaceae</taxon>
        <taxon>Lichtheimia</taxon>
    </lineage>
</organism>
<dbReference type="InterPro" id="IPR015797">
    <property type="entry name" value="NUDIX_hydrolase-like_dom_sf"/>
</dbReference>